<gene>
    <name evidence="1" type="ORF">SBU_000578</name>
</gene>
<proteinExistence type="predicted"/>
<evidence type="ECO:0000313" key="1">
    <source>
        <dbReference type="EMBL" id="OFV66611.1"/>
    </source>
</evidence>
<reference evidence="1" key="1">
    <citation type="submission" date="2016-05" db="EMBL/GenBank/DDBJ databases">
        <title>Microbial consortia oxidize butane by reversing methanogenesis.</title>
        <authorList>
            <person name="Laso-Perez R."/>
            <person name="Richter M."/>
            <person name="Wegener G."/>
            <person name="Musat F."/>
        </authorList>
    </citation>
    <scope>NUCLEOTIDE SEQUENCE [LARGE SCALE GENOMIC DNA]</scope>
    <source>
        <strain evidence="1">BOX1</strain>
    </source>
</reference>
<dbReference type="AlphaFoldDB" id="A0A1F2P7E5"/>
<dbReference type="Proteomes" id="UP000185779">
    <property type="component" value="Unassembled WGS sequence"/>
</dbReference>
<name>A0A1F2P7E5_9EURY</name>
<evidence type="ECO:0000313" key="2">
    <source>
        <dbReference type="Proteomes" id="UP000185779"/>
    </source>
</evidence>
<protein>
    <submittedName>
        <fullName evidence="1">Uncharacterized protein</fullName>
    </submittedName>
</protein>
<comment type="caution">
    <text evidence="1">The sequence shown here is derived from an EMBL/GenBank/DDBJ whole genome shotgun (WGS) entry which is preliminary data.</text>
</comment>
<organism evidence="1 2">
    <name type="scientific">Candidatus Syntropharchaeum butanivorans</name>
    <dbReference type="NCBI Taxonomy" id="1839936"/>
    <lineage>
        <taxon>Archaea</taxon>
        <taxon>Methanobacteriati</taxon>
        <taxon>Methanobacteriota</taxon>
        <taxon>Stenosarchaea group</taxon>
        <taxon>Methanomicrobia</taxon>
        <taxon>Methanosarcinales</taxon>
        <taxon>ANME-2 cluster</taxon>
        <taxon>Candidatus Syntropharchaeum</taxon>
    </lineage>
</organism>
<keyword evidence="2" id="KW-1185">Reference proteome</keyword>
<accession>A0A1F2P7E5</accession>
<dbReference type="EMBL" id="LYOR01000002">
    <property type="protein sequence ID" value="OFV66611.1"/>
    <property type="molecule type" value="Genomic_DNA"/>
</dbReference>
<sequence length="38" mass="4498">MEYSKKIPLCAIVAIIYEISKQYRLTQLAKMRYTSSEK</sequence>